<proteinExistence type="predicted"/>
<name>A0A6A6TP28_9PLEO</name>
<dbReference type="EMBL" id="MU004298">
    <property type="protein sequence ID" value="KAF2660658.1"/>
    <property type="molecule type" value="Genomic_DNA"/>
</dbReference>
<sequence>MASDRIDTVYLDKPVIVTFPALEETENAFQVPILSLKDVGVDVKREDSDRVSQANDISDMINANIFHSSYGFFSYPGRHLFNAVEMQERYKLLNSLAASQLLHDQSGHETQSYEERKAAIKAFRKERFAETMRMREELENRPPQNVAQNEDISVRLRICGHCEYYTSVELVFRFNYIDQERLHQPSFECIVSLSEYNMRNEIPGNEERAYAYEPYEREWFEKFQYQDWSEAEYDEGIKLLFRHLLDDDIKCHRIQAIGNPRTLIQLPYNGLHLSQCVNTTDPFYDNFWQVRALRQNIKTAGSIFILTESADTRLAMEKVSGLLIAQSSPGVTPLTQFFEEPRNLQLDLKAMIEPSLGPRFNAPASTTWLKKDRYVVEQAVAALYEHGSPELKDAMYGTCVAIPVPDTYREGMRVHDSFEARLAFNKGYKNQRSLTKGDRFKLVFQKAAEACMYDYWDGRVVDRISIPGKTGVPVVLTRRSWKDFQTGATVYDIREDELLTVTRRELDSMTPDRIFELFQSRDGIHVTVFPSDLENKEVKKILSSQSCLRPPPASEEQPNAELRSRLIDGCELHKGRELNAIPKKVVWATLTPSMRAIAETYAEEKANEVQKTIICDLKDPTKGMPGTLVAMTGCSGGGKTEAACIIAAPYATEVIVSQEFVVYQNCKRQQ</sequence>
<reference evidence="1" key="1">
    <citation type="journal article" date="2020" name="Stud. Mycol.">
        <title>101 Dothideomycetes genomes: a test case for predicting lifestyles and emergence of pathogens.</title>
        <authorList>
            <person name="Haridas S."/>
            <person name="Albert R."/>
            <person name="Binder M."/>
            <person name="Bloem J."/>
            <person name="Labutti K."/>
            <person name="Salamov A."/>
            <person name="Andreopoulos B."/>
            <person name="Baker S."/>
            <person name="Barry K."/>
            <person name="Bills G."/>
            <person name="Bluhm B."/>
            <person name="Cannon C."/>
            <person name="Castanera R."/>
            <person name="Culley D."/>
            <person name="Daum C."/>
            <person name="Ezra D."/>
            <person name="Gonzalez J."/>
            <person name="Henrissat B."/>
            <person name="Kuo A."/>
            <person name="Liang C."/>
            <person name="Lipzen A."/>
            <person name="Lutzoni F."/>
            <person name="Magnuson J."/>
            <person name="Mondo S."/>
            <person name="Nolan M."/>
            <person name="Ohm R."/>
            <person name="Pangilinan J."/>
            <person name="Park H.-J."/>
            <person name="Ramirez L."/>
            <person name="Alfaro M."/>
            <person name="Sun H."/>
            <person name="Tritt A."/>
            <person name="Yoshinaga Y."/>
            <person name="Zwiers L.-H."/>
            <person name="Turgeon B."/>
            <person name="Goodwin S."/>
            <person name="Spatafora J."/>
            <person name="Crous P."/>
            <person name="Grigoriev I."/>
        </authorList>
    </citation>
    <scope>NUCLEOTIDE SEQUENCE</scope>
    <source>
        <strain evidence="1">CBS 122681</strain>
    </source>
</reference>
<evidence type="ECO:0000313" key="2">
    <source>
        <dbReference type="Proteomes" id="UP000799324"/>
    </source>
</evidence>
<dbReference type="AlphaFoldDB" id="A0A6A6TP28"/>
<organism evidence="1 2">
    <name type="scientific">Lophiostoma macrostomum CBS 122681</name>
    <dbReference type="NCBI Taxonomy" id="1314788"/>
    <lineage>
        <taxon>Eukaryota</taxon>
        <taxon>Fungi</taxon>
        <taxon>Dikarya</taxon>
        <taxon>Ascomycota</taxon>
        <taxon>Pezizomycotina</taxon>
        <taxon>Dothideomycetes</taxon>
        <taxon>Pleosporomycetidae</taxon>
        <taxon>Pleosporales</taxon>
        <taxon>Lophiostomataceae</taxon>
        <taxon>Lophiostoma</taxon>
    </lineage>
</organism>
<dbReference type="Proteomes" id="UP000799324">
    <property type="component" value="Unassembled WGS sequence"/>
</dbReference>
<evidence type="ECO:0000313" key="1">
    <source>
        <dbReference type="EMBL" id="KAF2660658.1"/>
    </source>
</evidence>
<gene>
    <name evidence="1" type="ORF">K491DRAFT_774570</name>
</gene>
<accession>A0A6A6TP28</accession>
<keyword evidence="2" id="KW-1185">Reference proteome</keyword>
<protein>
    <submittedName>
        <fullName evidence="1">Uncharacterized protein</fullName>
    </submittedName>
</protein>